<organism evidence="3 4">
    <name type="scientific">Dactylosporangium maewongense</name>
    <dbReference type="NCBI Taxonomy" id="634393"/>
    <lineage>
        <taxon>Bacteria</taxon>
        <taxon>Bacillati</taxon>
        <taxon>Actinomycetota</taxon>
        <taxon>Actinomycetes</taxon>
        <taxon>Micromonosporales</taxon>
        <taxon>Micromonosporaceae</taxon>
        <taxon>Dactylosporangium</taxon>
    </lineage>
</organism>
<name>A0ABN2A260_9ACTN</name>
<feature type="transmembrane region" description="Helical" evidence="2">
    <location>
        <begin position="15"/>
        <end position="37"/>
    </location>
</feature>
<evidence type="ECO:0000256" key="1">
    <source>
        <dbReference type="SAM" id="MobiDB-lite"/>
    </source>
</evidence>
<proteinExistence type="predicted"/>
<feature type="transmembrane region" description="Helical" evidence="2">
    <location>
        <begin position="71"/>
        <end position="92"/>
    </location>
</feature>
<evidence type="ECO:0008006" key="5">
    <source>
        <dbReference type="Google" id="ProtNLM"/>
    </source>
</evidence>
<protein>
    <recommendedName>
        <fullName evidence="5">Integral membrane protein</fullName>
    </recommendedName>
</protein>
<sequence length="419" mass="43660">MFAGEPPFGYRTDMITVGAGVDLLVAASVLAGVPLVLRAGRKPGPRAGRKPGPRAGRKPGPRPGGGRGPGFWLALTVAAIYLNQALFTVYVLRVHRGDPAFIARHLPPGWFDLAGGAAVRAVADAFPAPEVLEFSVLRVQAFLELPFVILAYLCVCRWLDPVRARALTAPAVLWAACVAYSVVFGLVEWGLRNPYTTDDLVLRAASCVVTAALLTRRPPRLTGRAPASGVEVLLAVGSAAALGVLVLVVYDTALLYNLGHLPRLLPVAAAAGGVLALARGLTRRAGTPREPGPGIRTVSAGLAWFAALFFVPALPIRYAMDLGTPWLTIAGASVVAGAALVVTVRDVVDRAGAGRWLARMSVAVLAGLVAASAALLPPPTYPEVRILLAAALFLTALTAVCAATDRAVVRGRPRTTALD</sequence>
<keyword evidence="2" id="KW-0812">Transmembrane</keyword>
<feature type="transmembrane region" description="Helical" evidence="2">
    <location>
        <begin position="262"/>
        <end position="281"/>
    </location>
</feature>
<accession>A0ABN2A260</accession>
<comment type="caution">
    <text evidence="3">The sequence shown here is derived from an EMBL/GenBank/DDBJ whole genome shotgun (WGS) entry which is preliminary data.</text>
</comment>
<feature type="transmembrane region" description="Helical" evidence="2">
    <location>
        <begin position="302"/>
        <end position="320"/>
    </location>
</feature>
<evidence type="ECO:0000256" key="2">
    <source>
        <dbReference type="SAM" id="Phobius"/>
    </source>
</evidence>
<gene>
    <name evidence="3" type="ORF">GCM10009827_024580</name>
</gene>
<evidence type="ECO:0000313" key="3">
    <source>
        <dbReference type="EMBL" id="GAA1509499.1"/>
    </source>
</evidence>
<feature type="compositionally biased region" description="Basic residues" evidence="1">
    <location>
        <begin position="41"/>
        <end position="60"/>
    </location>
</feature>
<keyword evidence="2" id="KW-0472">Membrane</keyword>
<feature type="transmembrane region" description="Helical" evidence="2">
    <location>
        <begin position="384"/>
        <end position="404"/>
    </location>
</feature>
<keyword evidence="2" id="KW-1133">Transmembrane helix</keyword>
<evidence type="ECO:0000313" key="4">
    <source>
        <dbReference type="Proteomes" id="UP001501470"/>
    </source>
</evidence>
<dbReference type="Proteomes" id="UP001501470">
    <property type="component" value="Unassembled WGS sequence"/>
</dbReference>
<feature type="transmembrane region" description="Helical" evidence="2">
    <location>
        <begin position="356"/>
        <end position="378"/>
    </location>
</feature>
<dbReference type="EMBL" id="BAAAQD010000004">
    <property type="protein sequence ID" value="GAA1509499.1"/>
    <property type="molecule type" value="Genomic_DNA"/>
</dbReference>
<feature type="transmembrane region" description="Helical" evidence="2">
    <location>
        <begin position="171"/>
        <end position="188"/>
    </location>
</feature>
<feature type="transmembrane region" description="Helical" evidence="2">
    <location>
        <begin position="200"/>
        <end position="216"/>
    </location>
</feature>
<keyword evidence="4" id="KW-1185">Reference proteome</keyword>
<feature type="transmembrane region" description="Helical" evidence="2">
    <location>
        <begin position="139"/>
        <end position="159"/>
    </location>
</feature>
<feature type="transmembrane region" description="Helical" evidence="2">
    <location>
        <begin position="228"/>
        <end position="250"/>
    </location>
</feature>
<reference evidence="3 4" key="1">
    <citation type="journal article" date="2019" name="Int. J. Syst. Evol. Microbiol.">
        <title>The Global Catalogue of Microorganisms (GCM) 10K type strain sequencing project: providing services to taxonomists for standard genome sequencing and annotation.</title>
        <authorList>
            <consortium name="The Broad Institute Genomics Platform"/>
            <consortium name="The Broad Institute Genome Sequencing Center for Infectious Disease"/>
            <person name="Wu L."/>
            <person name="Ma J."/>
        </authorList>
    </citation>
    <scope>NUCLEOTIDE SEQUENCE [LARGE SCALE GENOMIC DNA]</scope>
    <source>
        <strain evidence="3 4">JCM 15933</strain>
    </source>
</reference>
<feature type="transmembrane region" description="Helical" evidence="2">
    <location>
        <begin position="326"/>
        <end position="344"/>
    </location>
</feature>
<feature type="region of interest" description="Disordered" evidence="1">
    <location>
        <begin position="41"/>
        <end position="64"/>
    </location>
</feature>